<proteinExistence type="inferred from homology"/>
<evidence type="ECO:0000256" key="3">
    <source>
        <dbReference type="ARBA" id="ARBA00012755"/>
    </source>
</evidence>
<dbReference type="InterPro" id="IPR017853">
    <property type="entry name" value="GH"/>
</dbReference>
<dbReference type="EMBL" id="BRYB01001969">
    <property type="protein sequence ID" value="GMI37313.1"/>
    <property type="molecule type" value="Genomic_DNA"/>
</dbReference>
<comment type="caution">
    <text evidence="9">The sequence shown here is derived from an EMBL/GenBank/DDBJ whole genome shotgun (WGS) entry which is preliminary data.</text>
</comment>
<accession>A0ABQ6N057</accession>
<dbReference type="Pfam" id="PF17801">
    <property type="entry name" value="Melibiase_C"/>
    <property type="match status" value="1"/>
</dbReference>
<protein>
    <recommendedName>
        <fullName evidence="3 7">Alpha-galactosidase</fullName>
        <ecNumber evidence="3 7">3.2.1.22</ecNumber>
    </recommendedName>
    <alternativeName>
        <fullName evidence="7">Melibiase</fullName>
    </alternativeName>
</protein>
<feature type="domain" description="Alpha galactosidase C-terminal" evidence="8">
    <location>
        <begin position="335"/>
        <end position="411"/>
    </location>
</feature>
<dbReference type="InterPro" id="IPR041233">
    <property type="entry name" value="Melibiase_C"/>
</dbReference>
<name>A0ABQ6N057_9STRA</name>
<evidence type="ECO:0000256" key="7">
    <source>
        <dbReference type="RuleBase" id="RU361168"/>
    </source>
</evidence>
<keyword evidence="6 7" id="KW-0326">Glycosidase</keyword>
<evidence type="ECO:0000256" key="5">
    <source>
        <dbReference type="ARBA" id="ARBA00022801"/>
    </source>
</evidence>
<comment type="similarity">
    <text evidence="2 7">Belongs to the glycosyl hydrolase 27 family.</text>
</comment>
<dbReference type="PANTHER" id="PTHR11452:SF33">
    <property type="entry name" value="ALPHA-GALACTOSIDASE 2"/>
    <property type="match status" value="1"/>
</dbReference>
<gene>
    <name evidence="9" type="ORF">TeGR_g6328</name>
</gene>
<dbReference type="EC" id="3.2.1.22" evidence="3 7"/>
<dbReference type="PRINTS" id="PR00740">
    <property type="entry name" value="GLHYDRLASE27"/>
</dbReference>
<dbReference type="SUPFAM" id="SSF51445">
    <property type="entry name" value="(Trans)glycosidases"/>
    <property type="match status" value="1"/>
</dbReference>
<dbReference type="InterPro" id="IPR013785">
    <property type="entry name" value="Aldolase_TIM"/>
</dbReference>
<organism evidence="9 10">
    <name type="scientific">Tetraparma gracilis</name>
    <dbReference type="NCBI Taxonomy" id="2962635"/>
    <lineage>
        <taxon>Eukaryota</taxon>
        <taxon>Sar</taxon>
        <taxon>Stramenopiles</taxon>
        <taxon>Ochrophyta</taxon>
        <taxon>Bolidophyceae</taxon>
        <taxon>Parmales</taxon>
        <taxon>Triparmaceae</taxon>
        <taxon>Tetraparma</taxon>
    </lineage>
</organism>
<keyword evidence="10" id="KW-1185">Reference proteome</keyword>
<evidence type="ECO:0000259" key="8">
    <source>
        <dbReference type="Pfam" id="PF17801"/>
    </source>
</evidence>
<dbReference type="Gene3D" id="3.20.20.70">
    <property type="entry name" value="Aldolase class I"/>
    <property type="match status" value="1"/>
</dbReference>
<dbReference type="SUPFAM" id="SSF51011">
    <property type="entry name" value="Glycosyl hydrolase domain"/>
    <property type="match status" value="1"/>
</dbReference>
<dbReference type="Proteomes" id="UP001165060">
    <property type="component" value="Unassembled WGS sequence"/>
</dbReference>
<dbReference type="Gene3D" id="2.60.40.1180">
    <property type="entry name" value="Golgi alpha-mannosidase II"/>
    <property type="match status" value="1"/>
</dbReference>
<evidence type="ECO:0000256" key="2">
    <source>
        <dbReference type="ARBA" id="ARBA00009743"/>
    </source>
</evidence>
<sequence>MYGADVDQNLLTSVMDAMVDTSRTVDGVPTSLCDLGYCDVGLDDNWQACGSYGDAGNYNFHDETGAPLINYDRFPDMKAMTDYAHGLGLTAGWYGNNCICAESATNEDKFFEGDVNAFVDFNFDGWKLDGCGAQLDLQKFDDILTAAGATAVVENCHWGSAVPYEPTLDWCPWNFYRTSGDVRANYASVMGNLATTYKYADTLLSRPSCWSYPDMLEVGCADGPGGAEDAGLSEEETRSHFGAWSIISSPLTLSMDVNNATIMDSVWDVIANKEAIAVNQAWFGHPGGPFKESSEQVVLSEVNTALVESGALKRRGLEEYNELLKETGMTRVAASQYLYKPMSDDNTKFAVLLMNSADDAADLELNFADIPGFKAESAAVRSIWSHTDLGTFLSSSPFSINVKSHDAAFLMVTVA</sequence>
<evidence type="ECO:0000256" key="4">
    <source>
        <dbReference type="ARBA" id="ARBA00022729"/>
    </source>
</evidence>
<evidence type="ECO:0000256" key="1">
    <source>
        <dbReference type="ARBA" id="ARBA00001255"/>
    </source>
</evidence>
<evidence type="ECO:0000313" key="9">
    <source>
        <dbReference type="EMBL" id="GMI37313.1"/>
    </source>
</evidence>
<keyword evidence="5 7" id="KW-0378">Hydrolase</keyword>
<dbReference type="InterPro" id="IPR013780">
    <property type="entry name" value="Glyco_hydro_b"/>
</dbReference>
<keyword evidence="4" id="KW-0732">Signal</keyword>
<dbReference type="InterPro" id="IPR002241">
    <property type="entry name" value="Glyco_hydro_27"/>
</dbReference>
<comment type="catalytic activity">
    <reaction evidence="1 7">
        <text>Hydrolysis of terminal, non-reducing alpha-D-galactose residues in alpha-D-galactosides, including galactose oligosaccharides, galactomannans and galactolipids.</text>
        <dbReference type="EC" id="3.2.1.22"/>
    </reaction>
</comment>
<keyword evidence="7" id="KW-1015">Disulfide bond</keyword>
<evidence type="ECO:0000313" key="10">
    <source>
        <dbReference type="Proteomes" id="UP001165060"/>
    </source>
</evidence>
<evidence type="ECO:0000256" key="6">
    <source>
        <dbReference type="ARBA" id="ARBA00023295"/>
    </source>
</evidence>
<dbReference type="Pfam" id="PF16499">
    <property type="entry name" value="Melibiase_2"/>
    <property type="match status" value="1"/>
</dbReference>
<reference evidence="9 10" key="1">
    <citation type="journal article" date="2023" name="Commun. Biol.">
        <title>Genome analysis of Parmales, the sister group of diatoms, reveals the evolutionary specialization of diatoms from phago-mixotrophs to photoautotrophs.</title>
        <authorList>
            <person name="Ban H."/>
            <person name="Sato S."/>
            <person name="Yoshikawa S."/>
            <person name="Yamada K."/>
            <person name="Nakamura Y."/>
            <person name="Ichinomiya M."/>
            <person name="Sato N."/>
            <person name="Blanc-Mathieu R."/>
            <person name="Endo H."/>
            <person name="Kuwata A."/>
            <person name="Ogata H."/>
        </authorList>
    </citation>
    <scope>NUCLEOTIDE SEQUENCE [LARGE SCALE GENOMIC DNA]</scope>
</reference>
<dbReference type="PANTHER" id="PTHR11452">
    <property type="entry name" value="ALPHA-GALACTOSIDASE/ALPHA-N-ACETYLGALACTOSAMINIDASE"/>
    <property type="match status" value="1"/>
</dbReference>